<evidence type="ECO:0000313" key="17">
    <source>
        <dbReference type="Proteomes" id="UP000286271"/>
    </source>
</evidence>
<dbReference type="OrthoDB" id="153904at2"/>
<dbReference type="PANTHER" id="PTHR30303:SF4">
    <property type="entry name" value="HYDROGENASE EXPRESSION_FORMATION PROTEIN HYPE"/>
    <property type="match status" value="1"/>
</dbReference>
<accession>A0A0M6WW83</accession>
<dbReference type="EMBL" id="CYXX01000004">
    <property type="protein sequence ID" value="CUM83196.1"/>
    <property type="molecule type" value="Genomic_DNA"/>
</dbReference>
<dbReference type="InterPro" id="IPR036676">
    <property type="entry name" value="PurM-like_C_sf"/>
</dbReference>
<dbReference type="SUPFAM" id="SSF55326">
    <property type="entry name" value="PurM N-terminal domain-like"/>
    <property type="match status" value="1"/>
</dbReference>
<dbReference type="Proteomes" id="UP000095395">
    <property type="component" value="Unassembled WGS sequence"/>
</dbReference>
<evidence type="ECO:0000313" key="15">
    <source>
        <dbReference type="Proteomes" id="UP000283701"/>
    </source>
</evidence>
<proteinExistence type="inferred from homology"/>
<dbReference type="GO" id="GO:0051604">
    <property type="term" value="P:protein maturation"/>
    <property type="evidence" value="ECO:0007669"/>
    <property type="project" value="TreeGrafter"/>
</dbReference>
<dbReference type="Proteomes" id="UP000283738">
    <property type="component" value="Unassembled WGS sequence"/>
</dbReference>
<evidence type="ECO:0000313" key="6">
    <source>
        <dbReference type="EMBL" id="CUO30228.1"/>
    </source>
</evidence>
<dbReference type="EMBL" id="CYYR01000021">
    <property type="protein sequence ID" value="CUO30228.1"/>
    <property type="molecule type" value="Genomic_DNA"/>
</dbReference>
<dbReference type="InterPro" id="IPR010918">
    <property type="entry name" value="PurM-like_C_dom"/>
</dbReference>
<dbReference type="InterPro" id="IPR016188">
    <property type="entry name" value="PurM-like_N"/>
</dbReference>
<dbReference type="Pfam" id="PF00586">
    <property type="entry name" value="AIRS"/>
    <property type="match status" value="1"/>
</dbReference>
<dbReference type="AlphaFoldDB" id="A0A0M6WW83"/>
<dbReference type="STRING" id="360807.ERS852392_02761"/>
<dbReference type="EMBL" id="CVRS01000087">
    <property type="protein sequence ID" value="CRL40977.1"/>
    <property type="molecule type" value="Genomic_DNA"/>
</dbReference>
<evidence type="ECO:0000256" key="1">
    <source>
        <dbReference type="ARBA" id="ARBA00006243"/>
    </source>
</evidence>
<reference evidence="11" key="2">
    <citation type="submission" date="2015-05" db="EMBL/GenBank/DDBJ databases">
        <authorList>
            <consortium name="Pathogen Informatics"/>
        </authorList>
    </citation>
    <scope>NUCLEOTIDE SEQUENCE [LARGE SCALE GENOMIC DNA]</scope>
    <source>
        <strain evidence="6 12">2789STDY5608835</strain>
        <strain evidence="5 13">2789STDY5608887</strain>
        <strain evidence="11">L1-83</strain>
    </source>
</reference>
<reference evidence="4" key="1">
    <citation type="submission" date="2015-05" db="EMBL/GenBank/DDBJ databases">
        <authorList>
            <person name="Wang D.B."/>
            <person name="Wang M."/>
        </authorList>
    </citation>
    <scope>NUCLEOTIDE SEQUENCE [LARGE SCALE GENOMIC DNA]</scope>
    <source>
        <strain evidence="4">L1-83</strain>
    </source>
</reference>
<keyword evidence="11" id="KW-1185">Reference proteome</keyword>
<dbReference type="SUPFAM" id="SSF56042">
    <property type="entry name" value="PurM C-terminal domain-like"/>
    <property type="match status" value="1"/>
</dbReference>
<gene>
    <name evidence="5" type="primary">hypE</name>
    <name evidence="10" type="ORF">DW654_06040</name>
    <name evidence="9" type="ORF">DW707_15530</name>
    <name evidence="8" type="ORF">DW813_11880</name>
    <name evidence="7" type="ORF">DWY96_13000</name>
    <name evidence="6" type="ORF">ERS852392_02761</name>
    <name evidence="5" type="ORF">ERS852444_00676</name>
    <name evidence="4" type="ORF">RIL183_27981</name>
</gene>
<dbReference type="Proteomes" id="UP000283701">
    <property type="component" value="Unassembled WGS sequence"/>
</dbReference>
<feature type="domain" description="PurM-like C-terminal" evidence="3">
    <location>
        <begin position="152"/>
        <end position="303"/>
    </location>
</feature>
<sequence length="329" mass="35105">MKVGKVPENVLKRSVFKQIHTMRPEVVLGAGVGEDCAAVQLAEDETLVMSTDPITGTAKDIGTLAIQITVNDLASAGAEPVGVLLTVLLPTSVCEQDLCLMMKQVEEACAKANVQVMGGHTEVTRVVNQPVISVCGVGKVKKGHLISTAGARPGMDILVSKWIGIEGTSIIAKEKEEELKTHFAVPFIEKAKALDAYISVQSEAAVAVTSGVSAMHDVTEGGIFGALWEMAEASGVGLEIDLKKIPIRQETVEVCEFFGVNPYLLISSGCMLMAAQDGNHLVRELEKAGIKATIIGKATAGNDRVLLNEDERRFLEPPKTDELYKVIGR</sequence>
<dbReference type="EMBL" id="QRHP01000004">
    <property type="protein sequence ID" value="RHF85548.1"/>
    <property type="molecule type" value="Genomic_DNA"/>
</dbReference>
<dbReference type="EMBL" id="QRTF01000033">
    <property type="protein sequence ID" value="RGQ46513.1"/>
    <property type="molecule type" value="Genomic_DNA"/>
</dbReference>
<name>A0A0M6WW83_9FIRM</name>
<evidence type="ECO:0000313" key="4">
    <source>
        <dbReference type="EMBL" id="CRL40977.1"/>
    </source>
</evidence>
<evidence type="ECO:0000313" key="7">
    <source>
        <dbReference type="EMBL" id="RGQ46513.1"/>
    </source>
</evidence>
<evidence type="ECO:0000313" key="14">
    <source>
        <dbReference type="Proteomes" id="UP000266391"/>
    </source>
</evidence>
<protein>
    <submittedName>
        <fullName evidence="5">Hydrogenase expression/formation protein hypE</fullName>
    </submittedName>
    <submittedName>
        <fullName evidence="7">Hydrogenase maturation factor</fullName>
    </submittedName>
</protein>
<evidence type="ECO:0000313" key="9">
    <source>
        <dbReference type="EMBL" id="RHE92606.1"/>
    </source>
</evidence>
<evidence type="ECO:0000313" key="16">
    <source>
        <dbReference type="Proteomes" id="UP000283738"/>
    </source>
</evidence>
<dbReference type="Proteomes" id="UP000266391">
    <property type="component" value="Unassembled WGS sequence"/>
</dbReference>
<evidence type="ECO:0000259" key="2">
    <source>
        <dbReference type="Pfam" id="PF00586"/>
    </source>
</evidence>
<dbReference type="Gene3D" id="3.90.650.10">
    <property type="entry name" value="PurM-like C-terminal domain"/>
    <property type="match status" value="1"/>
</dbReference>
<dbReference type="Gene3D" id="3.30.1330.10">
    <property type="entry name" value="PurM-like, N-terminal domain"/>
    <property type="match status" value="1"/>
</dbReference>
<dbReference type="EMBL" id="QSKW01000034">
    <property type="protein sequence ID" value="RHE92606.1"/>
    <property type="molecule type" value="Genomic_DNA"/>
</dbReference>
<dbReference type="Proteomes" id="UP000095453">
    <property type="component" value="Unassembled WGS sequence"/>
</dbReference>
<reference evidence="14 15" key="3">
    <citation type="submission" date="2018-08" db="EMBL/GenBank/DDBJ databases">
        <title>A genome reference for cultivated species of the human gut microbiota.</title>
        <authorList>
            <person name="Zou Y."/>
            <person name="Xue W."/>
            <person name="Luo G."/>
        </authorList>
    </citation>
    <scope>NUCLEOTIDE SEQUENCE [LARGE SCALE GENOMIC DNA]</scope>
    <source>
        <strain evidence="7 16">AF28-15</strain>
        <strain evidence="10 15">AM23-23AC</strain>
        <strain evidence="9 17">AM27-11</strain>
        <strain evidence="8 14">AM32-8LB</strain>
    </source>
</reference>
<feature type="domain" description="PurM-like N-terminal" evidence="2">
    <location>
        <begin position="33"/>
        <end position="140"/>
    </location>
</feature>
<evidence type="ECO:0000313" key="11">
    <source>
        <dbReference type="Proteomes" id="UP000049828"/>
    </source>
</evidence>
<evidence type="ECO:0000313" key="13">
    <source>
        <dbReference type="Proteomes" id="UP000095453"/>
    </source>
</evidence>
<evidence type="ECO:0000313" key="5">
    <source>
        <dbReference type="EMBL" id="CUM83196.1"/>
    </source>
</evidence>
<organism evidence="4 11">
    <name type="scientific">Roseburia inulinivorans</name>
    <dbReference type="NCBI Taxonomy" id="360807"/>
    <lineage>
        <taxon>Bacteria</taxon>
        <taxon>Bacillati</taxon>
        <taxon>Bacillota</taxon>
        <taxon>Clostridia</taxon>
        <taxon>Lachnospirales</taxon>
        <taxon>Lachnospiraceae</taxon>
        <taxon>Roseburia</taxon>
    </lineage>
</organism>
<dbReference type="PANTHER" id="PTHR30303">
    <property type="entry name" value="HYDROGENASE ISOENZYMES FORMATION PROTEIN HYPE"/>
    <property type="match status" value="1"/>
</dbReference>
<evidence type="ECO:0000313" key="10">
    <source>
        <dbReference type="EMBL" id="RHF85548.1"/>
    </source>
</evidence>
<dbReference type="CDD" id="cd06061">
    <property type="entry name" value="PurM-like1"/>
    <property type="match status" value="1"/>
</dbReference>
<evidence type="ECO:0000313" key="8">
    <source>
        <dbReference type="EMBL" id="RHD01899.1"/>
    </source>
</evidence>
<dbReference type="EMBL" id="QSIQ01000019">
    <property type="protein sequence ID" value="RHD01899.1"/>
    <property type="molecule type" value="Genomic_DNA"/>
</dbReference>
<dbReference type="Pfam" id="PF02769">
    <property type="entry name" value="AIRS_C"/>
    <property type="match status" value="1"/>
</dbReference>
<dbReference type="Proteomes" id="UP000049828">
    <property type="component" value="Unassembled WGS sequence"/>
</dbReference>
<dbReference type="Proteomes" id="UP000286271">
    <property type="component" value="Unassembled WGS sequence"/>
</dbReference>
<evidence type="ECO:0000259" key="3">
    <source>
        <dbReference type="Pfam" id="PF02769"/>
    </source>
</evidence>
<comment type="similarity">
    <text evidence="1">Belongs to the HypE family.</text>
</comment>
<dbReference type="InterPro" id="IPR036921">
    <property type="entry name" value="PurM-like_N_sf"/>
</dbReference>
<evidence type="ECO:0000313" key="12">
    <source>
        <dbReference type="Proteomes" id="UP000095395"/>
    </source>
</evidence>
<dbReference type="PIRSF" id="PIRSF005644">
    <property type="entry name" value="Hdrgns_mtr_HypE"/>
    <property type="match status" value="1"/>
</dbReference>
<dbReference type="RefSeq" id="WP_021923553.1">
    <property type="nucleotide sequence ID" value="NZ_CAKZTK010000074.1"/>
</dbReference>
<dbReference type="InterPro" id="IPR011854">
    <property type="entry name" value="HypE"/>
</dbReference>